<accession>X1G880</accession>
<proteinExistence type="predicted"/>
<dbReference type="GO" id="GO:0016020">
    <property type="term" value="C:membrane"/>
    <property type="evidence" value="ECO:0007669"/>
    <property type="project" value="InterPro"/>
</dbReference>
<dbReference type="AlphaFoldDB" id="X1G880"/>
<dbReference type="Pfam" id="PF21082">
    <property type="entry name" value="MS_channel_3rd"/>
    <property type="match status" value="1"/>
</dbReference>
<dbReference type="EMBL" id="BARU01011087">
    <property type="protein sequence ID" value="GAH41010.1"/>
    <property type="molecule type" value="Genomic_DNA"/>
</dbReference>
<evidence type="ECO:0000313" key="2">
    <source>
        <dbReference type="EMBL" id="GAH41010.1"/>
    </source>
</evidence>
<dbReference type="InterPro" id="IPR011066">
    <property type="entry name" value="MscS_channel_C_sf"/>
</dbReference>
<comment type="caution">
    <text evidence="2">The sequence shown here is derived from an EMBL/GenBank/DDBJ whole genome shotgun (WGS) entry which is preliminary data.</text>
</comment>
<dbReference type="SUPFAM" id="SSF82689">
    <property type="entry name" value="Mechanosensitive channel protein MscS (YggB), C-terminal domain"/>
    <property type="match status" value="1"/>
</dbReference>
<organism evidence="2">
    <name type="scientific">marine sediment metagenome</name>
    <dbReference type="NCBI Taxonomy" id="412755"/>
    <lineage>
        <taxon>unclassified sequences</taxon>
        <taxon>metagenomes</taxon>
        <taxon>ecological metagenomes</taxon>
    </lineage>
</organism>
<protein>
    <recommendedName>
        <fullName evidence="1">Mechanosensitive ion channel MscS C-terminal domain-containing protein</fullName>
    </recommendedName>
</protein>
<gene>
    <name evidence="2" type="ORF">S03H2_20920</name>
</gene>
<dbReference type="InterPro" id="IPR049278">
    <property type="entry name" value="MS_channel_C"/>
</dbReference>
<name>X1G880_9ZZZZ</name>
<evidence type="ECO:0000259" key="1">
    <source>
        <dbReference type="Pfam" id="PF21082"/>
    </source>
</evidence>
<feature type="non-terminal residue" evidence="2">
    <location>
        <position position="1"/>
    </location>
</feature>
<sequence length="44" mass="5383">PWVKSADYWNVYFDITENIKKRFDVEGISIPFPQQDVHLYEHKE</sequence>
<reference evidence="2" key="1">
    <citation type="journal article" date="2014" name="Front. Microbiol.">
        <title>High frequency of phylogenetically diverse reductive dehalogenase-homologous genes in deep subseafloor sedimentary metagenomes.</title>
        <authorList>
            <person name="Kawai M."/>
            <person name="Futagami T."/>
            <person name="Toyoda A."/>
            <person name="Takaki Y."/>
            <person name="Nishi S."/>
            <person name="Hori S."/>
            <person name="Arai W."/>
            <person name="Tsubouchi T."/>
            <person name="Morono Y."/>
            <person name="Uchiyama I."/>
            <person name="Ito T."/>
            <person name="Fujiyama A."/>
            <person name="Inagaki F."/>
            <person name="Takami H."/>
        </authorList>
    </citation>
    <scope>NUCLEOTIDE SEQUENCE</scope>
    <source>
        <strain evidence="2">Expedition CK06-06</strain>
    </source>
</reference>
<feature type="domain" description="Mechanosensitive ion channel MscS C-terminal" evidence="1">
    <location>
        <begin position="2"/>
        <end position="30"/>
    </location>
</feature>
<dbReference type="Gene3D" id="3.30.70.100">
    <property type="match status" value="1"/>
</dbReference>